<keyword evidence="2" id="KW-0472">Membrane</keyword>
<name>A0A7S1KNR5_9EUKA</name>
<dbReference type="GO" id="GO:0016286">
    <property type="term" value="F:small conductance calcium-activated potassium channel activity"/>
    <property type="evidence" value="ECO:0007669"/>
    <property type="project" value="InterPro"/>
</dbReference>
<feature type="transmembrane region" description="Helical" evidence="2">
    <location>
        <begin position="190"/>
        <end position="217"/>
    </location>
</feature>
<dbReference type="AlphaFoldDB" id="A0A7S1KNR5"/>
<feature type="transmembrane region" description="Helical" evidence="2">
    <location>
        <begin position="334"/>
        <end position="355"/>
    </location>
</feature>
<organism evidence="4">
    <name type="scientific">Percolomonas cosmopolitus</name>
    <dbReference type="NCBI Taxonomy" id="63605"/>
    <lineage>
        <taxon>Eukaryota</taxon>
        <taxon>Discoba</taxon>
        <taxon>Heterolobosea</taxon>
        <taxon>Tetramitia</taxon>
        <taxon>Eutetramitia</taxon>
        <taxon>Percolomonadidae</taxon>
        <taxon>Percolomonas</taxon>
    </lineage>
</organism>
<feature type="transmembrane region" description="Helical" evidence="2">
    <location>
        <begin position="242"/>
        <end position="261"/>
    </location>
</feature>
<dbReference type="Pfam" id="PF07885">
    <property type="entry name" value="Ion_trans_2"/>
    <property type="match status" value="1"/>
</dbReference>
<dbReference type="EMBL" id="HBGD01003943">
    <property type="protein sequence ID" value="CAD9080002.1"/>
    <property type="molecule type" value="Transcribed_RNA"/>
</dbReference>
<accession>A0A7S1KNR5</accession>
<keyword evidence="2" id="KW-0812">Transmembrane</keyword>
<feature type="domain" description="Potassium channel" evidence="3">
    <location>
        <begin position="342"/>
        <end position="419"/>
    </location>
</feature>
<reference evidence="4" key="1">
    <citation type="submission" date="2021-01" db="EMBL/GenBank/DDBJ databases">
        <authorList>
            <person name="Corre E."/>
            <person name="Pelletier E."/>
            <person name="Niang G."/>
            <person name="Scheremetjew M."/>
            <person name="Finn R."/>
            <person name="Kale V."/>
            <person name="Holt S."/>
            <person name="Cochrane G."/>
            <person name="Meng A."/>
            <person name="Brown T."/>
            <person name="Cohen L."/>
        </authorList>
    </citation>
    <scope>NUCLEOTIDE SEQUENCE</scope>
    <source>
        <strain evidence="4">WS</strain>
    </source>
</reference>
<evidence type="ECO:0000259" key="3">
    <source>
        <dbReference type="Pfam" id="PF07885"/>
    </source>
</evidence>
<dbReference type="PRINTS" id="PR00169">
    <property type="entry name" value="KCHANNEL"/>
</dbReference>
<dbReference type="PANTHER" id="PTHR10153">
    <property type="entry name" value="SMALL CONDUCTANCE CALCIUM-ACTIVATED POTASSIUM CHANNEL"/>
    <property type="match status" value="1"/>
</dbReference>
<feature type="transmembrane region" description="Helical" evidence="2">
    <location>
        <begin position="145"/>
        <end position="170"/>
    </location>
</feature>
<feature type="transmembrane region" description="Helical" evidence="2">
    <location>
        <begin position="395"/>
        <end position="416"/>
    </location>
</feature>
<dbReference type="InterPro" id="IPR015449">
    <property type="entry name" value="K_chnl_Ca-activ_SK"/>
</dbReference>
<keyword evidence="2" id="KW-1133">Transmembrane helix</keyword>
<feature type="transmembrane region" description="Helical" evidence="2">
    <location>
        <begin position="367"/>
        <end position="383"/>
    </location>
</feature>
<evidence type="ECO:0000256" key="2">
    <source>
        <dbReference type="SAM" id="Phobius"/>
    </source>
</evidence>
<dbReference type="InterPro" id="IPR013099">
    <property type="entry name" value="K_chnl_dom"/>
</dbReference>
<feature type="region of interest" description="Disordered" evidence="1">
    <location>
        <begin position="555"/>
        <end position="603"/>
    </location>
</feature>
<dbReference type="Gene3D" id="1.10.287.70">
    <property type="match status" value="1"/>
</dbReference>
<protein>
    <recommendedName>
        <fullName evidence="3">Potassium channel domain-containing protein</fullName>
    </recommendedName>
</protein>
<feature type="compositionally biased region" description="Low complexity" evidence="1">
    <location>
        <begin position="562"/>
        <end position="576"/>
    </location>
</feature>
<sequence length="603" mass="69414">MPPSTSTTNETPYFQASSLLSSPSHRVSAAHVSIAGSSDSRRILPKYRSKSFRSSIYTLRTGNNSHDRHAPRSVFARVQRNFQNFCIKLRRRNLFSFGSSASQHQNATHPAHHASTIAANTSLNFFYEHKSWSEGSDRSLRRRNLLVFVLACVGILIMVLSNIVNFQWWYSDTTNKLIYDTQARGPELVFLRIVFQAMKCVNVIVTILTLLALMNYYRYYSWVKKQRWGYLSRWSAFFKTSLLRKFVVEFLVLAITPVPFVESWYSFDFGRSFLHKLDLLMFLRLYLVVRVVRDYSTVYRKRTKIIVANLDYKKFLPEFGWKLSFQMLFYHHTLAMLFMMAVSTTLIATFCIWIAERDTDNKALATFYNALYFSLVTQMTIGYGDIVPTKTYGRLTALGQGLLGIVLVSIFSGVVINKLTPTDQQKAAVHYLKREKYMKLRLTEAVRILQVEWLYRKKKCSLNYRHNKVRTSTRRIQGLRRQLLKLEQQSNANTLGDLLKRQQELRNSVHHLSKTLQEVHELVRLRAGVQRSDTGGSELQRDQGESVSDVGMNLVADESVAEPDSASAASQQSSKESAAHETTAQEMELLHMDMPESVQDNSL</sequence>
<evidence type="ECO:0000313" key="4">
    <source>
        <dbReference type="EMBL" id="CAD9080002.1"/>
    </source>
</evidence>
<evidence type="ECO:0000256" key="1">
    <source>
        <dbReference type="SAM" id="MobiDB-lite"/>
    </source>
</evidence>
<gene>
    <name evidence="4" type="ORF">PCOS0759_LOCUS3242</name>
</gene>
<dbReference type="SUPFAM" id="SSF81324">
    <property type="entry name" value="Voltage-gated potassium channels"/>
    <property type="match status" value="1"/>
</dbReference>
<proteinExistence type="predicted"/>
<dbReference type="GO" id="GO:0016020">
    <property type="term" value="C:membrane"/>
    <property type="evidence" value="ECO:0007669"/>
    <property type="project" value="InterPro"/>
</dbReference>